<gene>
    <name evidence="1" type="ORF">CEXT_613941</name>
</gene>
<dbReference type="Proteomes" id="UP001054945">
    <property type="component" value="Unassembled WGS sequence"/>
</dbReference>
<dbReference type="AlphaFoldDB" id="A0AAV4XII8"/>
<dbReference type="EMBL" id="BPLR01017787">
    <property type="protein sequence ID" value="GIY94457.1"/>
    <property type="molecule type" value="Genomic_DNA"/>
</dbReference>
<name>A0AAV4XII8_CAEEX</name>
<evidence type="ECO:0000313" key="2">
    <source>
        <dbReference type="Proteomes" id="UP001054945"/>
    </source>
</evidence>
<reference evidence="1 2" key="1">
    <citation type="submission" date="2021-06" db="EMBL/GenBank/DDBJ databases">
        <title>Caerostris extrusa draft genome.</title>
        <authorList>
            <person name="Kono N."/>
            <person name="Arakawa K."/>
        </authorList>
    </citation>
    <scope>NUCLEOTIDE SEQUENCE [LARGE SCALE GENOMIC DNA]</scope>
</reference>
<accession>A0AAV4XII8</accession>
<evidence type="ECO:0000313" key="1">
    <source>
        <dbReference type="EMBL" id="GIY94457.1"/>
    </source>
</evidence>
<keyword evidence="2" id="KW-1185">Reference proteome</keyword>
<sequence>MQLSSVADMINDFDGIRPFLSVKANVFRHKRMHYWMYLRREKTFYFGALHEEILCLCCTVFPGRLSEEVKNKFERRSYDSRNPIAEQIPRI</sequence>
<proteinExistence type="predicted"/>
<protein>
    <submittedName>
        <fullName evidence="1">Uncharacterized protein</fullName>
    </submittedName>
</protein>
<organism evidence="1 2">
    <name type="scientific">Caerostris extrusa</name>
    <name type="common">Bark spider</name>
    <name type="synonym">Caerostris bankana</name>
    <dbReference type="NCBI Taxonomy" id="172846"/>
    <lineage>
        <taxon>Eukaryota</taxon>
        <taxon>Metazoa</taxon>
        <taxon>Ecdysozoa</taxon>
        <taxon>Arthropoda</taxon>
        <taxon>Chelicerata</taxon>
        <taxon>Arachnida</taxon>
        <taxon>Araneae</taxon>
        <taxon>Araneomorphae</taxon>
        <taxon>Entelegynae</taxon>
        <taxon>Araneoidea</taxon>
        <taxon>Araneidae</taxon>
        <taxon>Caerostris</taxon>
    </lineage>
</organism>
<comment type="caution">
    <text evidence="1">The sequence shown here is derived from an EMBL/GenBank/DDBJ whole genome shotgun (WGS) entry which is preliminary data.</text>
</comment>